<sequence>MQMDTCKIAPGIYQYTAIDDCSRYRVLDVFNRRSAANTLIFIDKVIEEMPFPIQRIQTDRGTEFFAEKVQRKLMDYGIKFRPNKPGSPHLNGKVERSQRTDKEEFYSTVNLNLDELKNETLPEWQHYYNWQRAHG</sequence>
<dbReference type="GO" id="GO:0015074">
    <property type="term" value="P:DNA integration"/>
    <property type="evidence" value="ECO:0007669"/>
    <property type="project" value="InterPro"/>
</dbReference>
<accession>F2G4R1</accession>
<dbReference type="AlphaFoldDB" id="F2G4R1"/>
<reference evidence="2 3" key="2">
    <citation type="journal article" date="2015" name="Antonie Van Leeuwenhoek">
        <title>Ecophysiological diversity of a novel member of the genus Alteromonas, and description of Alteromonas mediterranea sp. nov.</title>
        <authorList>
            <person name="Ivanova E.P."/>
            <person name="Lopez-Perez M."/>
            <person name="Zabalos M."/>
            <person name="Nguyen S.H."/>
            <person name="Webb H.K."/>
            <person name="Ryan J."/>
            <person name="Lagutin K."/>
            <person name="Vyssotski M."/>
            <person name="Crawford R.J."/>
            <person name="Rodriguez-Valera F."/>
        </authorList>
    </citation>
    <scope>NUCLEOTIDE SEQUENCE [LARGE SCALE GENOMIC DNA]</scope>
    <source>
        <strain evidence="3">DSM 17117 / CIP 110805 / LMG 28347 / Deep ecotype</strain>
    </source>
</reference>
<gene>
    <name evidence="2" type="ordered locus">MADE_1001775</name>
</gene>
<dbReference type="InterPro" id="IPR001584">
    <property type="entry name" value="Integrase_cat-core"/>
</dbReference>
<dbReference type="Pfam" id="PF00665">
    <property type="entry name" value="rve"/>
    <property type="match status" value="1"/>
</dbReference>
<dbReference type="SUPFAM" id="SSF53098">
    <property type="entry name" value="Ribonuclease H-like"/>
    <property type="match status" value="1"/>
</dbReference>
<name>F2G4R1_ALTMD</name>
<proteinExistence type="predicted"/>
<reference evidence="2 3" key="1">
    <citation type="journal article" date="2008" name="ISME J.">
        <title>Comparative genomics of two ecotypes of the marine planktonic copiotroph Alteromonas macleodii suggests alternative lifestyles associated with different kinds of particulate organic matter.</title>
        <authorList>
            <person name="Ivars-Martinez E."/>
            <person name="Martin-Cuadrado A.B."/>
            <person name="D'Auria G."/>
            <person name="Mira A."/>
            <person name="Ferriera S."/>
            <person name="Johnson J."/>
            <person name="Friedman R."/>
            <person name="Rodriguez-Valera F."/>
        </authorList>
    </citation>
    <scope>NUCLEOTIDE SEQUENCE [LARGE SCALE GENOMIC DNA]</scope>
    <source>
        <strain evidence="3">DSM 17117 / CIP 110805 / LMG 28347 / Deep ecotype</strain>
    </source>
</reference>
<evidence type="ECO:0000259" key="1">
    <source>
        <dbReference type="PROSITE" id="PS50994"/>
    </source>
</evidence>
<dbReference type="Gene3D" id="3.30.420.10">
    <property type="entry name" value="Ribonuclease H-like superfamily/Ribonuclease H"/>
    <property type="match status" value="1"/>
</dbReference>
<dbReference type="InterPro" id="IPR012337">
    <property type="entry name" value="RNaseH-like_sf"/>
</dbReference>
<feature type="domain" description="Integrase catalytic" evidence="1">
    <location>
        <begin position="1"/>
        <end position="135"/>
    </location>
</feature>
<dbReference type="KEGG" id="amc:MADE_1001775"/>
<dbReference type="PROSITE" id="PS50994">
    <property type="entry name" value="INTEGRASE"/>
    <property type="match status" value="1"/>
</dbReference>
<keyword evidence="3" id="KW-1185">Reference proteome</keyword>
<organism evidence="2 3">
    <name type="scientific">Alteromonas mediterranea (strain DSM 17117 / CIP 110805 / LMG 28347 / Deep ecotype)</name>
    <dbReference type="NCBI Taxonomy" id="1774373"/>
    <lineage>
        <taxon>Bacteria</taxon>
        <taxon>Pseudomonadati</taxon>
        <taxon>Pseudomonadota</taxon>
        <taxon>Gammaproteobacteria</taxon>
        <taxon>Alteromonadales</taxon>
        <taxon>Alteromonadaceae</taxon>
        <taxon>Alteromonas/Salinimonas group</taxon>
        <taxon>Alteromonas</taxon>
    </lineage>
</organism>
<dbReference type="Proteomes" id="UP000001870">
    <property type="component" value="Chromosome"/>
</dbReference>
<evidence type="ECO:0000313" key="3">
    <source>
        <dbReference type="Proteomes" id="UP000001870"/>
    </source>
</evidence>
<evidence type="ECO:0000313" key="2">
    <source>
        <dbReference type="EMBL" id="AEA96504.2"/>
    </source>
</evidence>
<dbReference type="HOGENOM" id="CLU_027402_15_8_6"/>
<dbReference type="EMBL" id="CP001103">
    <property type="protein sequence ID" value="AEA96504.2"/>
    <property type="molecule type" value="Genomic_DNA"/>
</dbReference>
<dbReference type="InterPro" id="IPR036397">
    <property type="entry name" value="RNaseH_sf"/>
</dbReference>
<protein>
    <submittedName>
        <fullName evidence="2">Transposase</fullName>
    </submittedName>
</protein>
<dbReference type="GO" id="GO:0003676">
    <property type="term" value="F:nucleic acid binding"/>
    <property type="evidence" value="ECO:0007669"/>
    <property type="project" value="InterPro"/>
</dbReference>